<dbReference type="PANTHER" id="PTHR43272:SF33">
    <property type="entry name" value="AMP-BINDING DOMAIN-CONTAINING PROTEIN-RELATED"/>
    <property type="match status" value="1"/>
</dbReference>
<dbReference type="SUPFAM" id="SSF56801">
    <property type="entry name" value="Acetyl-CoA synthetase-like"/>
    <property type="match status" value="1"/>
</dbReference>
<accession>A0ABX1PS30</accession>
<dbReference type="InterPro" id="IPR000873">
    <property type="entry name" value="AMP-dep_synth/lig_dom"/>
</dbReference>
<dbReference type="PANTHER" id="PTHR43272">
    <property type="entry name" value="LONG-CHAIN-FATTY-ACID--COA LIGASE"/>
    <property type="match status" value="1"/>
</dbReference>
<dbReference type="RefSeq" id="WP_169254172.1">
    <property type="nucleotide sequence ID" value="NZ_WTVN01000001.1"/>
</dbReference>
<keyword evidence="1" id="KW-0547">Nucleotide-binding</keyword>
<dbReference type="InterPro" id="IPR042099">
    <property type="entry name" value="ANL_N_sf"/>
</dbReference>
<dbReference type="EMBL" id="WTVN01000001">
    <property type="protein sequence ID" value="NMG42254.1"/>
    <property type="molecule type" value="Genomic_DNA"/>
</dbReference>
<keyword evidence="2" id="KW-0067">ATP-binding</keyword>
<dbReference type="Gene3D" id="3.40.50.12780">
    <property type="entry name" value="N-terminal domain of ligase-like"/>
    <property type="match status" value="1"/>
</dbReference>
<evidence type="ECO:0000259" key="3">
    <source>
        <dbReference type="Pfam" id="PF00501"/>
    </source>
</evidence>
<evidence type="ECO:0000313" key="5">
    <source>
        <dbReference type="Proteomes" id="UP000623795"/>
    </source>
</evidence>
<evidence type="ECO:0000256" key="2">
    <source>
        <dbReference type="ARBA" id="ARBA00022840"/>
    </source>
</evidence>
<reference evidence="4 5" key="1">
    <citation type="submission" date="2019-12" db="EMBL/GenBank/DDBJ databases">
        <title>Comparative genomics gives insights into the taxonomy of the Azoarcus-Aromatoleum group and reveals separate origins of nif in the plant-associated Azoarcus and non-plant-associated Aromatoleum sub-groups.</title>
        <authorList>
            <person name="Lafos M."/>
            <person name="Maluk M."/>
            <person name="Batista M."/>
            <person name="Junghare M."/>
            <person name="Carmona M."/>
            <person name="Faoro H."/>
            <person name="Cruz L.M."/>
            <person name="Battistoni F."/>
            <person name="De Souza E."/>
            <person name="Pedrosa F."/>
            <person name="Chen W.-M."/>
            <person name="Poole P.S."/>
            <person name="Dixon R.A."/>
            <person name="James E.K."/>
        </authorList>
    </citation>
    <scope>NUCLEOTIDE SEQUENCE [LARGE SCALE GENOMIC DNA]</scope>
    <source>
        <strain evidence="4 5">Td21</strain>
    </source>
</reference>
<dbReference type="CDD" id="cd05907">
    <property type="entry name" value="VL_LC_FACS_like"/>
    <property type="match status" value="1"/>
</dbReference>
<dbReference type="Pfam" id="PF23562">
    <property type="entry name" value="AMP-binding_C_3"/>
    <property type="match status" value="1"/>
</dbReference>
<feature type="domain" description="AMP-dependent synthetase/ligase" evidence="3">
    <location>
        <begin position="29"/>
        <end position="432"/>
    </location>
</feature>
<protein>
    <submittedName>
        <fullName evidence="4">AMP-binding protein</fullName>
    </submittedName>
</protein>
<name>A0ABX1PS30_9RHOO</name>
<comment type="caution">
    <text evidence="4">The sequence shown here is derived from an EMBL/GenBank/DDBJ whole genome shotgun (WGS) entry which is preliminary data.</text>
</comment>
<gene>
    <name evidence="4" type="ORF">GPA22_00680</name>
</gene>
<evidence type="ECO:0000313" key="4">
    <source>
        <dbReference type="EMBL" id="NMG42254.1"/>
    </source>
</evidence>
<evidence type="ECO:0000256" key="1">
    <source>
        <dbReference type="ARBA" id="ARBA00022741"/>
    </source>
</evidence>
<proteinExistence type="predicted"/>
<dbReference type="PROSITE" id="PS00455">
    <property type="entry name" value="AMP_BINDING"/>
    <property type="match status" value="1"/>
</dbReference>
<dbReference type="Pfam" id="PF00501">
    <property type="entry name" value="AMP-binding"/>
    <property type="match status" value="1"/>
</dbReference>
<keyword evidence="5" id="KW-1185">Reference proteome</keyword>
<dbReference type="InterPro" id="IPR020845">
    <property type="entry name" value="AMP-binding_CS"/>
</dbReference>
<sequence>MEHSPDLHKTAAASIPPRHPDTVIKGFLRTVEQYADLIAVDSLDGKTRLTWRQVRERVEALAAGLSRIGVRHGDTVALMLKNRPEFLFADLAIMALGATPFSLYATLPAAQIVPLLDNSDARIVLCERAFLNQIRGAQKDWPALATVVLLDGDGGAGTIDWSDVEKGGAEGFDFEAAVAAVRPDDLATIVYTSGTTGPAKGVELPHSSVIAFATIVEHWLRFFPGQRILSWLPTAHTTERVAGHYLPLLNGCTITFCDDPMNIMAAVKQVHPHIFFSPPRLWEKIKLGIEKQWAALPEDARLAVHEAQQRSLEKVRLEQAEKPVPTALAEAVAADDARFFAPVRKALGLDAEGLFVGSGGAMAPIALVEFFHAIGLPLDEAYGMTESAALGTRSPKGKVRIGTVGRAQPGVEVKLADDGEILIRHAGIMRGYRKQPEATAAIKDADGWLHTGDIGTVDADGYFRIVDRKKDIIINSFGKNMSPSNIEGALTGAGNFISQAIVVGDGRNYNAALLTVDSAYLSAWAAEHGLGGLDIDALCRSPEVLVEVEAEVARANEQLARVEQIKKFRIVGGEWLPGSQAVTATMKLRRRAILEQYADEIDAMYAGEGRD</sequence>
<organism evidence="4 5">
    <name type="scientific">Aromatoleum toluvorans</name>
    <dbReference type="NCBI Taxonomy" id="92002"/>
    <lineage>
        <taxon>Bacteria</taxon>
        <taxon>Pseudomonadati</taxon>
        <taxon>Pseudomonadota</taxon>
        <taxon>Betaproteobacteria</taxon>
        <taxon>Rhodocyclales</taxon>
        <taxon>Rhodocyclaceae</taxon>
        <taxon>Aromatoleum</taxon>
    </lineage>
</organism>
<dbReference type="Proteomes" id="UP000623795">
    <property type="component" value="Unassembled WGS sequence"/>
</dbReference>